<organism evidence="1 2">
    <name type="scientific">Streptomyces ipomoeae 91-03</name>
    <dbReference type="NCBI Taxonomy" id="698759"/>
    <lineage>
        <taxon>Bacteria</taxon>
        <taxon>Bacillati</taxon>
        <taxon>Actinomycetota</taxon>
        <taxon>Actinomycetes</taxon>
        <taxon>Kitasatosporales</taxon>
        <taxon>Streptomycetaceae</taxon>
        <taxon>Streptomyces</taxon>
    </lineage>
</organism>
<name>L1KRY2_9ACTN</name>
<sequence length="104" mass="11335">MGEGSPNLHPAIREFMASLPEERRRGYTGRCAESALISDQLWNLDSSRDDGRSTSLEAAIPHFHGAVMTSRMVRGQSHPDHGKPTRPCDACAALLDALHVHFAG</sequence>
<dbReference type="InterPro" id="IPR025968">
    <property type="entry name" value="YwqJ_deaminase"/>
</dbReference>
<dbReference type="Proteomes" id="UP000010411">
    <property type="component" value="Unassembled WGS sequence"/>
</dbReference>
<accession>L1KRY2</accession>
<evidence type="ECO:0008006" key="3">
    <source>
        <dbReference type="Google" id="ProtNLM"/>
    </source>
</evidence>
<dbReference type="EMBL" id="AEJC01000437">
    <property type="protein sequence ID" value="EKX63372.1"/>
    <property type="molecule type" value="Genomic_DNA"/>
</dbReference>
<proteinExistence type="predicted"/>
<keyword evidence="2" id="KW-1185">Reference proteome</keyword>
<dbReference type="PATRIC" id="fig|698759.3.peg.5959"/>
<comment type="caution">
    <text evidence="1">The sequence shown here is derived from an EMBL/GenBank/DDBJ whole genome shotgun (WGS) entry which is preliminary data.</text>
</comment>
<protein>
    <recommendedName>
        <fullName evidence="3">YwqJ-like deaminase</fullName>
    </recommendedName>
</protein>
<evidence type="ECO:0000313" key="2">
    <source>
        <dbReference type="Proteomes" id="UP000010411"/>
    </source>
</evidence>
<gene>
    <name evidence="1" type="ORF">STRIP9103_03625</name>
</gene>
<evidence type="ECO:0000313" key="1">
    <source>
        <dbReference type="EMBL" id="EKX63372.1"/>
    </source>
</evidence>
<dbReference type="AlphaFoldDB" id="L1KRY2"/>
<dbReference type="Pfam" id="PF14431">
    <property type="entry name" value="YwqJ-deaminase"/>
    <property type="match status" value="1"/>
</dbReference>
<reference evidence="1 2" key="1">
    <citation type="submission" date="2012-11" db="EMBL/GenBank/DDBJ databases">
        <authorList>
            <person name="Huguet-Tapia J.C."/>
            <person name="Durkin A.S."/>
            <person name="Pettis G.S."/>
            <person name="Badger J.H."/>
        </authorList>
    </citation>
    <scope>NUCLEOTIDE SEQUENCE [LARGE SCALE GENOMIC DNA]</scope>
    <source>
        <strain evidence="1 2">91-03</strain>
    </source>
</reference>